<protein>
    <submittedName>
        <fullName evidence="6">Amidase domain-containing protein</fullName>
    </submittedName>
</protein>
<dbReference type="InterPro" id="IPR038765">
    <property type="entry name" value="Papain-like_cys_pep_sf"/>
</dbReference>
<dbReference type="RefSeq" id="WP_046466942.1">
    <property type="nucleotide sequence ID" value="NZ_JAUOQO010000001.1"/>
</dbReference>
<dbReference type="PANTHER" id="PTHR33308:SF9">
    <property type="entry name" value="PEPTIDOGLYCAN HYDROLASE FLGJ"/>
    <property type="match status" value="1"/>
</dbReference>
<gene>
    <name evidence="6" type="ORF">Q4528_01445</name>
</gene>
<feature type="region of interest" description="Disordered" evidence="3">
    <location>
        <begin position="552"/>
        <end position="573"/>
    </location>
</feature>
<dbReference type="SMART" id="SM00047">
    <property type="entry name" value="LYZ2"/>
    <property type="match status" value="1"/>
</dbReference>
<evidence type="ECO:0000259" key="5">
    <source>
        <dbReference type="PROSITE" id="PS50911"/>
    </source>
</evidence>
<dbReference type="AlphaFoldDB" id="A0AAW7YP57"/>
<dbReference type="SUPFAM" id="SSF54001">
    <property type="entry name" value="Cysteine proteinases"/>
    <property type="match status" value="1"/>
</dbReference>
<evidence type="ECO:0000313" key="6">
    <source>
        <dbReference type="EMBL" id="MDO6572817.1"/>
    </source>
</evidence>
<dbReference type="NCBIfam" id="NF006360">
    <property type="entry name" value="PRK08581.1-2"/>
    <property type="match status" value="1"/>
</dbReference>
<dbReference type="InterPro" id="IPR007921">
    <property type="entry name" value="CHAP_dom"/>
</dbReference>
<keyword evidence="2" id="KW-0378">Hydrolase</keyword>
<feature type="compositionally biased region" description="Basic and acidic residues" evidence="3">
    <location>
        <begin position="70"/>
        <end position="102"/>
    </location>
</feature>
<dbReference type="EMBL" id="JAUOQO010000001">
    <property type="protein sequence ID" value="MDO6572817.1"/>
    <property type="molecule type" value="Genomic_DNA"/>
</dbReference>
<feature type="compositionally biased region" description="Low complexity" evidence="3">
    <location>
        <begin position="34"/>
        <end position="47"/>
    </location>
</feature>
<feature type="region of interest" description="Disordered" evidence="3">
    <location>
        <begin position="291"/>
        <end position="354"/>
    </location>
</feature>
<feature type="compositionally biased region" description="Acidic residues" evidence="3">
    <location>
        <begin position="185"/>
        <end position="197"/>
    </location>
</feature>
<dbReference type="Gene3D" id="3.90.1720.10">
    <property type="entry name" value="endopeptidase domain like (from Nostoc punctiforme)"/>
    <property type="match status" value="1"/>
</dbReference>
<feature type="compositionally biased region" description="Low complexity" evidence="3">
    <location>
        <begin position="250"/>
        <end position="263"/>
    </location>
</feature>
<feature type="compositionally biased region" description="Basic and acidic residues" evidence="3">
    <location>
        <begin position="303"/>
        <end position="323"/>
    </location>
</feature>
<feature type="domain" description="Peptidase C51" evidence="5">
    <location>
        <begin position="554"/>
        <end position="683"/>
    </location>
</feature>
<dbReference type="Pfam" id="PF05257">
    <property type="entry name" value="CHAP"/>
    <property type="match status" value="1"/>
</dbReference>
<dbReference type="Gene3D" id="1.10.530.10">
    <property type="match status" value="1"/>
</dbReference>
<name>A0AAW7YP57_9STAP</name>
<reference evidence="6" key="1">
    <citation type="submission" date="2023-07" db="EMBL/GenBank/DDBJ databases">
        <title>Genome content predicts the carbon catabolic preferences of heterotrophic bacteria.</title>
        <authorList>
            <person name="Gralka M."/>
        </authorList>
    </citation>
    <scope>NUCLEOTIDE SEQUENCE</scope>
    <source>
        <strain evidence="6">E2R20</strain>
    </source>
</reference>
<comment type="similarity">
    <text evidence="1">In the N-terminal section; belongs to the N-acetylmuramoyl-L-alanine amidase 2 family.</text>
</comment>
<feature type="region of interest" description="Disordered" evidence="3">
    <location>
        <begin position="26"/>
        <end position="120"/>
    </location>
</feature>
<feature type="chain" id="PRO_5043409493" evidence="4">
    <location>
        <begin position="29"/>
        <end position="685"/>
    </location>
</feature>
<keyword evidence="4" id="KW-0732">Signal</keyword>
<evidence type="ECO:0000256" key="4">
    <source>
        <dbReference type="SAM" id="SignalP"/>
    </source>
</evidence>
<feature type="compositionally biased region" description="Low complexity" evidence="3">
    <location>
        <begin position="203"/>
        <end position="213"/>
    </location>
</feature>
<keyword evidence="7" id="KW-1185">Reference proteome</keyword>
<proteinExistence type="inferred from homology"/>
<feature type="compositionally biased region" description="Basic and acidic residues" evidence="3">
    <location>
        <begin position="174"/>
        <end position="184"/>
    </location>
</feature>
<feature type="region of interest" description="Disordered" evidence="3">
    <location>
        <begin position="173"/>
        <end position="276"/>
    </location>
</feature>
<evidence type="ECO:0000313" key="7">
    <source>
        <dbReference type="Proteomes" id="UP001170310"/>
    </source>
</evidence>
<dbReference type="PANTHER" id="PTHR33308">
    <property type="entry name" value="PEPTIDOGLYCAN HYDROLASE FLGJ"/>
    <property type="match status" value="1"/>
</dbReference>
<accession>A0AAW7YP57</accession>
<dbReference type="PROSITE" id="PS50911">
    <property type="entry name" value="CHAP"/>
    <property type="match status" value="1"/>
</dbReference>
<organism evidence="6 7">
    <name type="scientific">Staphylococcus pasteuri_A</name>
    <dbReference type="NCBI Taxonomy" id="3062664"/>
    <lineage>
        <taxon>Bacteria</taxon>
        <taxon>Bacillati</taxon>
        <taxon>Bacillota</taxon>
        <taxon>Bacilli</taxon>
        <taxon>Bacillales</taxon>
        <taxon>Staphylococcaceae</taxon>
        <taxon>Staphylococcus</taxon>
    </lineage>
</organism>
<evidence type="ECO:0000256" key="1">
    <source>
        <dbReference type="ARBA" id="ARBA00006088"/>
    </source>
</evidence>
<evidence type="ECO:0000256" key="2">
    <source>
        <dbReference type="ARBA" id="ARBA00022801"/>
    </source>
</evidence>
<dbReference type="InterPro" id="IPR002901">
    <property type="entry name" value="MGlyc_endo_b_GlcNAc-like_dom"/>
</dbReference>
<dbReference type="InterPro" id="IPR051056">
    <property type="entry name" value="Glycosyl_Hydrolase_73"/>
</dbReference>
<dbReference type="Proteomes" id="UP001170310">
    <property type="component" value="Unassembled WGS sequence"/>
</dbReference>
<evidence type="ECO:0000256" key="3">
    <source>
        <dbReference type="SAM" id="MobiDB-lite"/>
    </source>
</evidence>
<dbReference type="Pfam" id="PF01832">
    <property type="entry name" value="Glucosaminidase"/>
    <property type="match status" value="1"/>
</dbReference>
<sequence>MSKDKFLIYLLSTTLIVPSLTTAPIAHAEDDQTPTHSSSSQRTQSQSNADKKSGQVTSSTNDNNDEEDKDKDHDTSQSDKEAKNKSSRHDSKNNQSKEENHSSHHSTQTSVTDDNYKKSHQPTNVINQFYDGLSFSQSDFNRLWSPDKYDNSFSLTTLIQNLFHFDTDISDYEQPTRDEEKDNQNSDDQDTNDDVTSDESKSNLDNASSNNNLEQDDNNQNDQTTSNDDQTDHDNNDSHNATQETNDDASQSSNTSHSSQSNTKNDDNTDSSNQSISDSAIDSILDEYSEDATKTQNQYQSSKKKETRDENHSEEQQKDDTQQDIKNPQLPTPDELKHKTKPAQSFESDFKKSNTRSTGLFQQLPTLQDGHLTDGDINVVDSKNTRDFIKSIAKDAHQIGQKEDIYASVMMAQAILESDSGNSALAQKPNFNLFGIKGDYHGQSVSFNTLEADSSNSMYNITAGFRKYPNTKASLEDYANLIKGGIDGNPTIYKPTWKSKASTYQSATSHLSRTYATDPNYAKKLNSIIKHYHLTDFDKKKMPSLDKYNHSIKNDDQSQSSFKPFEESQGSAGYPQGQCTWYVDQRMKQFNEYIHSNMGDAHNWNNRAEKEGYHVSSTPKKHTAVVFEAGQLGADTQYGHVAFVEKVNSDGSIIISESNVKGLGVISYRTIDASDASQLDYITGK</sequence>
<comment type="caution">
    <text evidence="6">The sequence shown here is derived from an EMBL/GenBank/DDBJ whole genome shotgun (WGS) entry which is preliminary data.</text>
</comment>
<dbReference type="GO" id="GO:0004040">
    <property type="term" value="F:amidase activity"/>
    <property type="evidence" value="ECO:0007669"/>
    <property type="project" value="InterPro"/>
</dbReference>
<feature type="signal peptide" evidence="4">
    <location>
        <begin position="1"/>
        <end position="28"/>
    </location>
</feature>
<dbReference type="Gene3D" id="4.10.80.30">
    <property type="entry name" value="DNA polymerase, domain 6"/>
    <property type="match status" value="1"/>
</dbReference>